<name>A0A3S2VE67_9SPHN</name>
<dbReference type="PRINTS" id="PR00412">
    <property type="entry name" value="EPOXHYDRLASE"/>
</dbReference>
<dbReference type="SUPFAM" id="SSF53474">
    <property type="entry name" value="alpha/beta-Hydrolases"/>
    <property type="match status" value="1"/>
</dbReference>
<dbReference type="InterPro" id="IPR000073">
    <property type="entry name" value="AB_hydrolase_1"/>
</dbReference>
<dbReference type="AlphaFoldDB" id="A0A3S2VE67"/>
<dbReference type="PRINTS" id="PR00111">
    <property type="entry name" value="ABHYDROLASE"/>
</dbReference>
<organism evidence="2 3">
    <name type="scientific">Novosphingobium umbonatum</name>
    <dbReference type="NCBI Taxonomy" id="1908524"/>
    <lineage>
        <taxon>Bacteria</taxon>
        <taxon>Pseudomonadati</taxon>
        <taxon>Pseudomonadota</taxon>
        <taxon>Alphaproteobacteria</taxon>
        <taxon>Sphingomonadales</taxon>
        <taxon>Sphingomonadaceae</taxon>
        <taxon>Novosphingobium</taxon>
    </lineage>
</organism>
<dbReference type="InterPro" id="IPR050266">
    <property type="entry name" value="AB_hydrolase_sf"/>
</dbReference>
<gene>
    <name evidence="2" type="ORF">EOE18_07600</name>
</gene>
<dbReference type="EMBL" id="SACO01000004">
    <property type="protein sequence ID" value="RVU05834.1"/>
    <property type="molecule type" value="Genomic_DNA"/>
</dbReference>
<dbReference type="RefSeq" id="WP_127707857.1">
    <property type="nucleotide sequence ID" value="NZ_SACO01000004.1"/>
</dbReference>
<protein>
    <submittedName>
        <fullName evidence="2">Alpha/beta hydrolase</fullName>
    </submittedName>
</protein>
<sequence length="324" mass="36017">MAKILKRGVALLLVLVMSAGLALGLMRAGAFNPSHDEVQARWGGAPSRFVVVNGVTLHVRDEGKGPVVLMLHSSMSNLRIWDAWADRLKTHYRVIRLDWPPYGLSRDPRPSTGLSGVMQLIEAFVEQEHLERFAIVGSSSGATLSVLYTAAHPDKVAALALSTLPLEAPPPTHVSAAETATIWLHENVVPNYYPKFFYRWTLASLYGVPARLKPETVDWYYDTNNLDGGFARVRAYYQANKKSLWKKGAGTEAAQVKVPILLQWGDRDIVLPTYLADKAVKQFANAPVTLLHYPDVGHYPMLELPDETGRDLDQFLGRVFPQHP</sequence>
<accession>A0A3S2VE67</accession>
<dbReference type="InterPro" id="IPR029058">
    <property type="entry name" value="AB_hydrolase_fold"/>
</dbReference>
<feature type="domain" description="AB hydrolase-1" evidence="1">
    <location>
        <begin position="66"/>
        <end position="303"/>
    </location>
</feature>
<dbReference type="PANTHER" id="PTHR43798:SF33">
    <property type="entry name" value="HYDROLASE, PUTATIVE (AFU_ORTHOLOGUE AFUA_2G14860)-RELATED"/>
    <property type="match status" value="1"/>
</dbReference>
<evidence type="ECO:0000313" key="2">
    <source>
        <dbReference type="EMBL" id="RVU05834.1"/>
    </source>
</evidence>
<dbReference type="Proteomes" id="UP000282837">
    <property type="component" value="Unassembled WGS sequence"/>
</dbReference>
<evidence type="ECO:0000259" key="1">
    <source>
        <dbReference type="Pfam" id="PF00561"/>
    </source>
</evidence>
<keyword evidence="3" id="KW-1185">Reference proteome</keyword>
<dbReference type="PANTHER" id="PTHR43798">
    <property type="entry name" value="MONOACYLGLYCEROL LIPASE"/>
    <property type="match status" value="1"/>
</dbReference>
<dbReference type="GO" id="GO:0016020">
    <property type="term" value="C:membrane"/>
    <property type="evidence" value="ECO:0007669"/>
    <property type="project" value="TreeGrafter"/>
</dbReference>
<dbReference type="Pfam" id="PF00561">
    <property type="entry name" value="Abhydrolase_1"/>
    <property type="match status" value="1"/>
</dbReference>
<dbReference type="Gene3D" id="3.40.50.1820">
    <property type="entry name" value="alpha/beta hydrolase"/>
    <property type="match status" value="1"/>
</dbReference>
<dbReference type="OrthoDB" id="9804723at2"/>
<evidence type="ECO:0000313" key="3">
    <source>
        <dbReference type="Proteomes" id="UP000282837"/>
    </source>
</evidence>
<dbReference type="GO" id="GO:0016787">
    <property type="term" value="F:hydrolase activity"/>
    <property type="evidence" value="ECO:0007669"/>
    <property type="project" value="UniProtKB-KW"/>
</dbReference>
<proteinExistence type="predicted"/>
<dbReference type="InterPro" id="IPR000639">
    <property type="entry name" value="Epox_hydrolase-like"/>
</dbReference>
<keyword evidence="2" id="KW-0378">Hydrolase</keyword>
<reference evidence="2 3" key="1">
    <citation type="submission" date="2019-01" db="EMBL/GenBank/DDBJ databases">
        <authorList>
            <person name="Chen W.-M."/>
        </authorList>
    </citation>
    <scope>NUCLEOTIDE SEQUENCE [LARGE SCALE GENOMIC DNA]</scope>
    <source>
        <strain evidence="2 3">FSY-9</strain>
    </source>
</reference>
<comment type="caution">
    <text evidence="2">The sequence shown here is derived from an EMBL/GenBank/DDBJ whole genome shotgun (WGS) entry which is preliminary data.</text>
</comment>